<dbReference type="SMART" id="SM00448">
    <property type="entry name" value="REC"/>
    <property type="match status" value="1"/>
</dbReference>
<dbReference type="PANTHER" id="PTHR43874">
    <property type="entry name" value="TWO-COMPONENT RESPONSE REGULATOR"/>
    <property type="match status" value="1"/>
</dbReference>
<feature type="region of interest" description="Disordered" evidence="6">
    <location>
        <begin position="193"/>
        <end position="252"/>
    </location>
</feature>
<feature type="domain" description="Response regulatory" evidence="7">
    <location>
        <begin position="19"/>
        <end position="134"/>
    </location>
</feature>
<evidence type="ECO:0000313" key="9">
    <source>
        <dbReference type="Proteomes" id="UP000306102"/>
    </source>
</evidence>
<keyword evidence="1" id="KW-0902">Two-component regulatory system</keyword>
<evidence type="ECO:0000256" key="3">
    <source>
        <dbReference type="ARBA" id="ARBA00023163"/>
    </source>
</evidence>
<feature type="compositionally biased region" description="Basic and acidic residues" evidence="6">
    <location>
        <begin position="206"/>
        <end position="219"/>
    </location>
</feature>
<dbReference type="PANTHER" id="PTHR43874:SF87">
    <property type="entry name" value="HTH MYB-TYPE DOMAIN-CONTAINING PROTEIN"/>
    <property type="match status" value="1"/>
</dbReference>
<dbReference type="SUPFAM" id="SSF46689">
    <property type="entry name" value="Homeodomain-like"/>
    <property type="match status" value="1"/>
</dbReference>
<accession>A0A4S4CVX4</accession>
<dbReference type="GO" id="GO:0009736">
    <property type="term" value="P:cytokinin-activated signaling pathway"/>
    <property type="evidence" value="ECO:0007669"/>
    <property type="project" value="InterPro"/>
</dbReference>
<dbReference type="InterPro" id="IPR011006">
    <property type="entry name" value="CheY-like_superfamily"/>
</dbReference>
<dbReference type="Pfam" id="PF00072">
    <property type="entry name" value="Response_reg"/>
    <property type="match status" value="1"/>
</dbReference>
<evidence type="ECO:0000256" key="5">
    <source>
        <dbReference type="PROSITE-ProRule" id="PRU00169"/>
    </source>
</evidence>
<evidence type="ECO:0000256" key="1">
    <source>
        <dbReference type="ARBA" id="ARBA00023012"/>
    </source>
</evidence>
<dbReference type="GO" id="GO:0000160">
    <property type="term" value="P:phosphorelay signal transduction system"/>
    <property type="evidence" value="ECO:0007669"/>
    <property type="project" value="UniProtKB-KW"/>
</dbReference>
<dbReference type="InterPro" id="IPR009057">
    <property type="entry name" value="Homeodomain-like_sf"/>
</dbReference>
<dbReference type="InterPro" id="IPR006447">
    <property type="entry name" value="Myb_dom_plants"/>
</dbReference>
<dbReference type="InterPro" id="IPR001789">
    <property type="entry name" value="Sig_transdc_resp-reg_receiver"/>
</dbReference>
<dbReference type="Proteomes" id="UP000306102">
    <property type="component" value="Unassembled WGS sequence"/>
</dbReference>
<dbReference type="Gene3D" id="3.40.50.2300">
    <property type="match status" value="1"/>
</dbReference>
<evidence type="ECO:0000256" key="4">
    <source>
        <dbReference type="ARBA" id="ARBA00023242"/>
    </source>
</evidence>
<dbReference type="GO" id="GO:0003677">
    <property type="term" value="F:DNA binding"/>
    <property type="evidence" value="ECO:0007669"/>
    <property type="project" value="InterPro"/>
</dbReference>
<evidence type="ECO:0000256" key="2">
    <source>
        <dbReference type="ARBA" id="ARBA00023015"/>
    </source>
</evidence>
<keyword evidence="9" id="KW-1185">Reference proteome</keyword>
<sequence length="304" mass="34281">MSTSGSKDSLVPIAARGLRVLLVDQKISTLLAVASVLKEFYDVKISNSASAALSMIQQGDDQFDLVMANTNVGKEMDISTFLNSILLKKDMPIIFMSFEEDMDMANKALNQGACFFLPKPICRLDLLSVWKHVYRKRRSPKKENQQANIEKITILETLPREERKKSTQVTGEFGLVGDDCARESLYAAQIMSMEKGKQGTSSRKRVNSDNDDIRSERRSYLKISNSKGLKSMEDRSERKNADNSSTEKKSRMKWTPALQFKFMEAISTVGDERAHPKVLHEMMNEPELTVCNVASHLQVLKDDS</sequence>
<dbReference type="NCBIfam" id="TIGR01557">
    <property type="entry name" value="myb_SHAQKYF"/>
    <property type="match status" value="1"/>
</dbReference>
<dbReference type="EMBL" id="SDRB02013807">
    <property type="protein sequence ID" value="THF94039.1"/>
    <property type="molecule type" value="Genomic_DNA"/>
</dbReference>
<dbReference type="SUPFAM" id="SSF52172">
    <property type="entry name" value="CheY-like"/>
    <property type="match status" value="1"/>
</dbReference>
<organism evidence="8 9">
    <name type="scientific">Camellia sinensis var. sinensis</name>
    <name type="common">China tea</name>
    <dbReference type="NCBI Taxonomy" id="542762"/>
    <lineage>
        <taxon>Eukaryota</taxon>
        <taxon>Viridiplantae</taxon>
        <taxon>Streptophyta</taxon>
        <taxon>Embryophyta</taxon>
        <taxon>Tracheophyta</taxon>
        <taxon>Spermatophyta</taxon>
        <taxon>Magnoliopsida</taxon>
        <taxon>eudicotyledons</taxon>
        <taxon>Gunneridae</taxon>
        <taxon>Pentapetalae</taxon>
        <taxon>asterids</taxon>
        <taxon>Ericales</taxon>
        <taxon>Theaceae</taxon>
        <taxon>Camellia</taxon>
    </lineage>
</organism>
<protein>
    <recommendedName>
        <fullName evidence="7">Response regulatory domain-containing protein</fullName>
    </recommendedName>
</protein>
<dbReference type="STRING" id="542762.A0A4S4CVX4"/>
<keyword evidence="3" id="KW-0804">Transcription</keyword>
<evidence type="ECO:0000259" key="7">
    <source>
        <dbReference type="PROSITE" id="PS50110"/>
    </source>
</evidence>
<gene>
    <name evidence="8" type="ORF">TEA_020448</name>
</gene>
<keyword evidence="2" id="KW-0805">Transcription regulation</keyword>
<comment type="caution">
    <text evidence="8">The sequence shown here is derived from an EMBL/GenBank/DDBJ whole genome shotgun (WGS) entry which is preliminary data.</text>
</comment>
<proteinExistence type="predicted"/>
<keyword evidence="4" id="KW-0539">Nucleus</keyword>
<reference evidence="8 9" key="1">
    <citation type="journal article" date="2018" name="Proc. Natl. Acad. Sci. U.S.A.">
        <title>Draft genome sequence of Camellia sinensis var. sinensis provides insights into the evolution of the tea genome and tea quality.</title>
        <authorList>
            <person name="Wei C."/>
            <person name="Yang H."/>
            <person name="Wang S."/>
            <person name="Zhao J."/>
            <person name="Liu C."/>
            <person name="Gao L."/>
            <person name="Xia E."/>
            <person name="Lu Y."/>
            <person name="Tai Y."/>
            <person name="She G."/>
            <person name="Sun J."/>
            <person name="Cao H."/>
            <person name="Tong W."/>
            <person name="Gao Q."/>
            <person name="Li Y."/>
            <person name="Deng W."/>
            <person name="Jiang X."/>
            <person name="Wang W."/>
            <person name="Chen Q."/>
            <person name="Zhang S."/>
            <person name="Li H."/>
            <person name="Wu J."/>
            <person name="Wang P."/>
            <person name="Li P."/>
            <person name="Shi C."/>
            <person name="Zheng F."/>
            <person name="Jian J."/>
            <person name="Huang B."/>
            <person name="Shan D."/>
            <person name="Shi M."/>
            <person name="Fang C."/>
            <person name="Yue Y."/>
            <person name="Li F."/>
            <person name="Li D."/>
            <person name="Wei S."/>
            <person name="Han B."/>
            <person name="Jiang C."/>
            <person name="Yin Y."/>
            <person name="Xia T."/>
            <person name="Zhang Z."/>
            <person name="Bennetzen J.L."/>
            <person name="Zhao S."/>
            <person name="Wan X."/>
        </authorList>
    </citation>
    <scope>NUCLEOTIDE SEQUENCE [LARGE SCALE GENOMIC DNA]</scope>
    <source>
        <strain evidence="9">cv. Shuchazao</strain>
        <tissue evidence="8">Leaf</tissue>
    </source>
</reference>
<evidence type="ECO:0000313" key="8">
    <source>
        <dbReference type="EMBL" id="THF94039.1"/>
    </source>
</evidence>
<dbReference type="AlphaFoldDB" id="A0A4S4CVX4"/>
<dbReference type="Gene3D" id="1.10.10.60">
    <property type="entry name" value="Homeodomain-like"/>
    <property type="match status" value="1"/>
</dbReference>
<feature type="compositionally biased region" description="Basic and acidic residues" evidence="6">
    <location>
        <begin position="230"/>
        <end position="249"/>
    </location>
</feature>
<evidence type="ECO:0000256" key="6">
    <source>
        <dbReference type="SAM" id="MobiDB-lite"/>
    </source>
</evidence>
<dbReference type="InterPro" id="IPR045279">
    <property type="entry name" value="ARR-like"/>
</dbReference>
<dbReference type="PROSITE" id="PS50110">
    <property type="entry name" value="RESPONSE_REGULATORY"/>
    <property type="match status" value="1"/>
</dbReference>
<comment type="caution">
    <text evidence="5">Lacks conserved residue(s) required for the propagation of feature annotation.</text>
</comment>
<name>A0A4S4CVX4_CAMSN</name>